<evidence type="ECO:0008006" key="5">
    <source>
        <dbReference type="Google" id="ProtNLM"/>
    </source>
</evidence>
<dbReference type="SUPFAM" id="SSF54897">
    <property type="entry name" value="Protease propeptides/inhibitors"/>
    <property type="match status" value="1"/>
</dbReference>
<reference evidence="3 4" key="1">
    <citation type="submission" date="2015-09" db="EMBL/GenBank/DDBJ databases">
        <title>Host preference determinants of Valsa canker pathogens revealed by comparative genomics.</title>
        <authorList>
            <person name="Yin Z."/>
            <person name="Huang L."/>
        </authorList>
    </citation>
    <scope>NUCLEOTIDE SEQUENCE [LARGE SCALE GENOMIC DNA]</scope>
    <source>
        <strain evidence="3 4">SXYLt</strain>
    </source>
</reference>
<name>A0A423XLJ9_9PEZI</name>
<evidence type="ECO:0000313" key="3">
    <source>
        <dbReference type="EMBL" id="ROW17261.1"/>
    </source>
</evidence>
<dbReference type="PANTHER" id="PTHR28288">
    <property type="entry name" value="PROTEASE B INHIBITOR 2"/>
    <property type="match status" value="1"/>
</dbReference>
<dbReference type="Proteomes" id="UP000285146">
    <property type="component" value="Unassembled WGS sequence"/>
</dbReference>
<comment type="similarity">
    <text evidence="1">Belongs to the protease inhibitor I9 family.</text>
</comment>
<dbReference type="GO" id="GO:0004866">
    <property type="term" value="F:endopeptidase inhibitor activity"/>
    <property type="evidence" value="ECO:0007669"/>
    <property type="project" value="TreeGrafter"/>
</dbReference>
<dbReference type="AlphaFoldDB" id="A0A423XLJ9"/>
<keyword evidence="2" id="KW-0732">Signal</keyword>
<feature type="signal peptide" evidence="2">
    <location>
        <begin position="1"/>
        <end position="19"/>
    </location>
</feature>
<comment type="caution">
    <text evidence="3">The sequence shown here is derived from an EMBL/GenBank/DDBJ whole genome shotgun (WGS) entry which is preliminary data.</text>
</comment>
<feature type="chain" id="PRO_5018992297" description="Inhibitor I9 domain-containing protein" evidence="2">
    <location>
        <begin position="20"/>
        <end position="99"/>
    </location>
</feature>
<accession>A0A423XLJ9</accession>
<dbReference type="EMBL" id="LKEB01000003">
    <property type="protein sequence ID" value="ROW17261.1"/>
    <property type="molecule type" value="Genomic_DNA"/>
</dbReference>
<dbReference type="Gene3D" id="3.30.70.80">
    <property type="entry name" value="Peptidase S8 propeptide/proteinase inhibitor I9"/>
    <property type="match status" value="1"/>
</dbReference>
<dbReference type="FunCoup" id="A0A423XLJ9">
    <property type="interactions" value="21"/>
</dbReference>
<protein>
    <recommendedName>
        <fullName evidence="5">Inhibitor I9 domain-containing protein</fullName>
    </recommendedName>
</protein>
<organism evidence="3 4">
    <name type="scientific">Cytospora leucostoma</name>
    <dbReference type="NCBI Taxonomy" id="1230097"/>
    <lineage>
        <taxon>Eukaryota</taxon>
        <taxon>Fungi</taxon>
        <taxon>Dikarya</taxon>
        <taxon>Ascomycota</taxon>
        <taxon>Pezizomycotina</taxon>
        <taxon>Sordariomycetes</taxon>
        <taxon>Sordariomycetidae</taxon>
        <taxon>Diaporthales</taxon>
        <taxon>Cytosporaceae</taxon>
        <taxon>Cytospora</taxon>
    </lineage>
</organism>
<dbReference type="GO" id="GO:0042144">
    <property type="term" value="P:vacuole fusion, non-autophagic"/>
    <property type="evidence" value="ECO:0007669"/>
    <property type="project" value="TreeGrafter"/>
</dbReference>
<proteinExistence type="inferred from homology"/>
<dbReference type="InParanoid" id="A0A423XLJ9"/>
<keyword evidence="4" id="KW-1185">Reference proteome</keyword>
<dbReference type="InterPro" id="IPR037045">
    <property type="entry name" value="S8pro/Inhibitor_I9_sf"/>
</dbReference>
<dbReference type="InterPro" id="IPR052471">
    <property type="entry name" value="PBI_I9"/>
</dbReference>
<evidence type="ECO:0000256" key="2">
    <source>
        <dbReference type="SAM" id="SignalP"/>
    </source>
</evidence>
<dbReference type="OrthoDB" id="3888684at2759"/>
<evidence type="ECO:0000313" key="4">
    <source>
        <dbReference type="Proteomes" id="UP000285146"/>
    </source>
</evidence>
<evidence type="ECO:0000256" key="1">
    <source>
        <dbReference type="ARBA" id="ARBA00038069"/>
    </source>
</evidence>
<dbReference type="PANTHER" id="PTHR28288:SF1">
    <property type="entry name" value="INHIBITOR I9 DOMAIN-CONTAINING PROTEIN"/>
    <property type="match status" value="1"/>
</dbReference>
<sequence length="99" mass="10818">MKFVAYLLPTLAAICGVFAVEAQKSFLVSFPKDTANSVVNDAKQKIKDANGFITHEYSIIKGFAASAGVKVYEDLQVWAQSTGAIVEEDQEVHINKEHS</sequence>
<gene>
    <name evidence="3" type="ORF">VPNG_01266</name>
</gene>